<feature type="transmembrane region" description="Helical" evidence="1">
    <location>
        <begin position="68"/>
        <end position="94"/>
    </location>
</feature>
<name>A0ABW6D2G3_9BACT</name>
<evidence type="ECO:0000256" key="1">
    <source>
        <dbReference type="SAM" id="Phobius"/>
    </source>
</evidence>
<keyword evidence="1" id="KW-0472">Membrane</keyword>
<keyword evidence="1" id="KW-1133">Transmembrane helix</keyword>
<evidence type="ECO:0000313" key="2">
    <source>
        <dbReference type="EMBL" id="MFD3292190.1"/>
    </source>
</evidence>
<feature type="transmembrane region" description="Helical" evidence="1">
    <location>
        <begin position="251"/>
        <end position="274"/>
    </location>
</feature>
<organism evidence="2 3">
    <name type="scientific">Aquirufa originis</name>
    <dbReference type="NCBI Taxonomy" id="3096514"/>
    <lineage>
        <taxon>Bacteria</taxon>
        <taxon>Pseudomonadati</taxon>
        <taxon>Bacteroidota</taxon>
        <taxon>Cytophagia</taxon>
        <taxon>Cytophagales</taxon>
        <taxon>Flectobacillaceae</taxon>
        <taxon>Aquirufa</taxon>
    </lineage>
</organism>
<dbReference type="EMBL" id="JBBKXY010000001">
    <property type="protein sequence ID" value="MFD3292190.1"/>
    <property type="molecule type" value="Genomic_DNA"/>
</dbReference>
<sequence length="281" mass="30660">MILFNSIYNEIIKIALKPRSYLGLAAITVLVGVIQFALKADGMSIISFVTASFEQTLTFEGNVLNGNLVAFIILQMLLVQIPLLVALVTGDLVSGEAAMGTIRMLATKPISRVQLLLSKFIAGGIYTLIVILWMGVMSVVVGKLLFGTGDMMVLNSDGLVILQEADVNWRYLGGFAVAFLALFTVSSLSICLSCFTDNSIGPIVATMSVILLFTIIGTLDVRVFDPIKPYLFTTHMASWRSFFEDPLPLSAIWRSIAVLVAHNVVLISVSLYTFHRKDIQS</sequence>
<feature type="transmembrane region" description="Helical" evidence="1">
    <location>
        <begin position="171"/>
        <end position="192"/>
    </location>
</feature>
<feature type="transmembrane region" description="Helical" evidence="1">
    <location>
        <begin position="21"/>
        <end position="38"/>
    </location>
</feature>
<reference evidence="2 3" key="1">
    <citation type="submission" date="2024-03" db="EMBL/GenBank/DDBJ databases">
        <title>Aquirufa genome sequencing.</title>
        <authorList>
            <person name="Pitt A."/>
            <person name="Hahn M.W."/>
        </authorList>
    </citation>
    <scope>NUCLEOTIDE SEQUENCE [LARGE SCALE GENOMIC DNA]</scope>
    <source>
        <strain evidence="2 3">KTFRIE-69F</strain>
    </source>
</reference>
<dbReference type="RefSeq" id="WP_377977590.1">
    <property type="nucleotide sequence ID" value="NZ_JBBKXY010000001.1"/>
</dbReference>
<accession>A0ABW6D2G3</accession>
<proteinExistence type="predicted"/>
<feature type="transmembrane region" description="Helical" evidence="1">
    <location>
        <begin position="115"/>
        <end position="136"/>
    </location>
</feature>
<dbReference type="PANTHER" id="PTHR37305:SF1">
    <property type="entry name" value="MEMBRANE PROTEIN"/>
    <property type="match status" value="1"/>
</dbReference>
<feature type="transmembrane region" description="Helical" evidence="1">
    <location>
        <begin position="199"/>
        <end position="219"/>
    </location>
</feature>
<protein>
    <submittedName>
        <fullName evidence="2">ABC transporter permease subunit</fullName>
    </submittedName>
</protein>
<gene>
    <name evidence="2" type="ORF">SKC35_00680</name>
</gene>
<comment type="caution">
    <text evidence="2">The sequence shown here is derived from an EMBL/GenBank/DDBJ whole genome shotgun (WGS) entry which is preliminary data.</text>
</comment>
<dbReference type="Proteomes" id="UP001598112">
    <property type="component" value="Unassembled WGS sequence"/>
</dbReference>
<dbReference type="PANTHER" id="PTHR37305">
    <property type="entry name" value="INTEGRAL MEMBRANE PROTEIN-RELATED"/>
    <property type="match status" value="1"/>
</dbReference>
<keyword evidence="1" id="KW-0812">Transmembrane</keyword>
<dbReference type="Pfam" id="PF12679">
    <property type="entry name" value="ABC2_membrane_2"/>
    <property type="match status" value="1"/>
</dbReference>
<evidence type="ECO:0000313" key="3">
    <source>
        <dbReference type="Proteomes" id="UP001598112"/>
    </source>
</evidence>
<keyword evidence="3" id="KW-1185">Reference proteome</keyword>